<evidence type="ECO:0000256" key="7">
    <source>
        <dbReference type="SAM" id="Phobius"/>
    </source>
</evidence>
<feature type="compositionally biased region" description="Low complexity" evidence="6">
    <location>
        <begin position="412"/>
        <end position="437"/>
    </location>
</feature>
<dbReference type="Proteomes" id="UP000214646">
    <property type="component" value="Unassembled WGS sequence"/>
</dbReference>
<proteinExistence type="predicted"/>
<feature type="region of interest" description="Disordered" evidence="6">
    <location>
        <begin position="520"/>
        <end position="542"/>
    </location>
</feature>
<evidence type="ECO:0000313" key="9">
    <source>
        <dbReference type="EMBL" id="OWK35846.1"/>
    </source>
</evidence>
<evidence type="ECO:0000259" key="8">
    <source>
        <dbReference type="PROSITE" id="PS50011"/>
    </source>
</evidence>
<evidence type="ECO:0000256" key="4">
    <source>
        <dbReference type="ARBA" id="ARBA00022840"/>
    </source>
</evidence>
<feature type="region of interest" description="Disordered" evidence="6">
    <location>
        <begin position="409"/>
        <end position="446"/>
    </location>
</feature>
<keyword evidence="1" id="KW-0808">Transferase</keyword>
<dbReference type="InterPro" id="IPR000719">
    <property type="entry name" value="Prot_kinase_dom"/>
</dbReference>
<organism evidence="9 10">
    <name type="scientific">Fimbriiglobus ruber</name>
    <dbReference type="NCBI Taxonomy" id="1908690"/>
    <lineage>
        <taxon>Bacteria</taxon>
        <taxon>Pseudomonadati</taxon>
        <taxon>Planctomycetota</taxon>
        <taxon>Planctomycetia</taxon>
        <taxon>Gemmatales</taxon>
        <taxon>Gemmataceae</taxon>
        <taxon>Fimbriiglobus</taxon>
    </lineage>
</organism>
<dbReference type="SMART" id="SM00220">
    <property type="entry name" value="S_TKc"/>
    <property type="match status" value="1"/>
</dbReference>
<dbReference type="Gene3D" id="3.30.200.20">
    <property type="entry name" value="Phosphorylase Kinase, domain 1"/>
    <property type="match status" value="1"/>
</dbReference>
<keyword evidence="7" id="KW-0812">Transmembrane</keyword>
<dbReference type="SUPFAM" id="SSF56112">
    <property type="entry name" value="Protein kinase-like (PK-like)"/>
    <property type="match status" value="1"/>
</dbReference>
<evidence type="ECO:0000256" key="3">
    <source>
        <dbReference type="ARBA" id="ARBA00022777"/>
    </source>
</evidence>
<keyword evidence="3 9" id="KW-0418">Kinase</keyword>
<keyword evidence="4 5" id="KW-0067">ATP-binding</keyword>
<accession>A0A225DET4</accession>
<dbReference type="RefSeq" id="WP_088258950.1">
    <property type="nucleotide sequence ID" value="NZ_NIDE01000017.1"/>
</dbReference>
<evidence type="ECO:0000256" key="2">
    <source>
        <dbReference type="ARBA" id="ARBA00022741"/>
    </source>
</evidence>
<gene>
    <name evidence="9" type="ORF">FRUB_08409</name>
</gene>
<dbReference type="AlphaFoldDB" id="A0A225DET4"/>
<name>A0A225DET4_9BACT</name>
<dbReference type="EMBL" id="NIDE01000017">
    <property type="protein sequence ID" value="OWK35846.1"/>
    <property type="molecule type" value="Genomic_DNA"/>
</dbReference>
<keyword evidence="2 5" id="KW-0547">Nucleotide-binding</keyword>
<dbReference type="PROSITE" id="PS50011">
    <property type="entry name" value="PROTEIN_KINASE_DOM"/>
    <property type="match status" value="1"/>
</dbReference>
<dbReference type="GO" id="GO:0004674">
    <property type="term" value="F:protein serine/threonine kinase activity"/>
    <property type="evidence" value="ECO:0007669"/>
    <property type="project" value="TreeGrafter"/>
</dbReference>
<protein>
    <submittedName>
        <fullName evidence="9">Serine/threonine-protein kinase PknB</fullName>
    </submittedName>
</protein>
<evidence type="ECO:0000313" key="10">
    <source>
        <dbReference type="Proteomes" id="UP000214646"/>
    </source>
</evidence>
<dbReference type="PANTHER" id="PTHR43289:SF6">
    <property type="entry name" value="SERINE_THREONINE-PROTEIN KINASE NEKL-3"/>
    <property type="match status" value="1"/>
</dbReference>
<evidence type="ECO:0000256" key="1">
    <source>
        <dbReference type="ARBA" id="ARBA00022679"/>
    </source>
</evidence>
<dbReference type="Gene3D" id="1.10.510.10">
    <property type="entry name" value="Transferase(Phosphotransferase) domain 1"/>
    <property type="match status" value="1"/>
</dbReference>
<dbReference type="PANTHER" id="PTHR43289">
    <property type="entry name" value="MITOGEN-ACTIVATED PROTEIN KINASE KINASE KINASE 20-RELATED"/>
    <property type="match status" value="1"/>
</dbReference>
<dbReference type="CDD" id="cd14014">
    <property type="entry name" value="STKc_PknB_like"/>
    <property type="match status" value="1"/>
</dbReference>
<dbReference type="PROSITE" id="PS00107">
    <property type="entry name" value="PROTEIN_KINASE_ATP"/>
    <property type="match status" value="1"/>
</dbReference>
<comment type="caution">
    <text evidence="9">The sequence shown here is derived from an EMBL/GenBank/DDBJ whole genome shotgun (WGS) entry which is preliminary data.</text>
</comment>
<dbReference type="Pfam" id="PF00069">
    <property type="entry name" value="Pkinase"/>
    <property type="match status" value="1"/>
</dbReference>
<dbReference type="GO" id="GO:0005524">
    <property type="term" value="F:ATP binding"/>
    <property type="evidence" value="ECO:0007669"/>
    <property type="project" value="UniProtKB-UniRule"/>
</dbReference>
<keyword evidence="7" id="KW-1133">Transmembrane helix</keyword>
<feature type="domain" description="Protein kinase" evidence="8">
    <location>
        <begin position="77"/>
        <end position="356"/>
    </location>
</feature>
<keyword evidence="10" id="KW-1185">Reference proteome</keyword>
<keyword evidence="7" id="KW-0472">Membrane</keyword>
<dbReference type="OrthoDB" id="262406at2"/>
<feature type="compositionally biased region" description="Basic and acidic residues" evidence="6">
    <location>
        <begin position="533"/>
        <end position="542"/>
    </location>
</feature>
<dbReference type="InterPro" id="IPR011009">
    <property type="entry name" value="Kinase-like_dom_sf"/>
</dbReference>
<feature type="binding site" evidence="5">
    <location>
        <position position="105"/>
    </location>
    <ligand>
        <name>ATP</name>
        <dbReference type="ChEBI" id="CHEBI:30616"/>
    </ligand>
</feature>
<feature type="transmembrane region" description="Helical" evidence="7">
    <location>
        <begin position="495"/>
        <end position="516"/>
    </location>
</feature>
<sequence>MPHATTVTEFCGLVARSKLVPEAEVNAVHHKWRQETKGTDEDVDAFRKYVVTRRFLTDYQAAVIQRGHADGFYVGDYTILGRIGKGQSAGVYKAVHKSGQVVALKVLPASRAKDPNLLARFQREGRLLTQLDHPNVVRAFHVGQAGSVHYIVMEHLDGETLDEVLGRRKKLPAAEAVRVVWQALSGLQHLFDRRTIHRDLKPANLMVIPAAGPGQADTTLEATVKILDIGIGRELFDEDSPDTKDLQITSEGAILGTPDYLAPEQARDARSADVRSDVYSMGCVLFHLITGRPPFTDKNVMTQMVKHATEKPPALASLVPGVPPGLQGVLDKMTAKKADERYQVPAEAAAALRQYLPDHLAGPAVTDLLPAFKDWLQSESGMDIPAEPRKPATGPAPALATPIVPSGSGTYAPVPARPTAARPAAAQASPAQVPSRPVAQPSPRPVAQAMPLPAEEEEISVELVTLPPPAPVVQAMMPPMEEEERPLSDLNRRDFIMLGAGGGGILVAIGIGFGLAKLMKRATSSDEASDTAAGEKPEPSGK</sequence>
<evidence type="ECO:0000256" key="5">
    <source>
        <dbReference type="PROSITE-ProRule" id="PRU10141"/>
    </source>
</evidence>
<dbReference type="InterPro" id="IPR017441">
    <property type="entry name" value="Protein_kinase_ATP_BS"/>
</dbReference>
<reference evidence="10" key="1">
    <citation type="submission" date="2017-06" db="EMBL/GenBank/DDBJ databases">
        <title>Genome analysis of Fimbriiglobus ruber SP5, the first member of the order Planctomycetales with confirmed chitinolytic capability.</title>
        <authorList>
            <person name="Ravin N.V."/>
            <person name="Rakitin A.L."/>
            <person name="Ivanova A.A."/>
            <person name="Beletsky A.V."/>
            <person name="Kulichevskaya I.S."/>
            <person name="Mardanov A.V."/>
            <person name="Dedysh S.N."/>
        </authorList>
    </citation>
    <scope>NUCLEOTIDE SEQUENCE [LARGE SCALE GENOMIC DNA]</scope>
    <source>
        <strain evidence="10">SP5</strain>
    </source>
</reference>
<evidence type="ECO:0000256" key="6">
    <source>
        <dbReference type="SAM" id="MobiDB-lite"/>
    </source>
</evidence>